<feature type="domain" description="Transcription factor tau subunit sfc3/Tfc3 C-terminal" evidence="2">
    <location>
        <begin position="1102"/>
        <end position="1520"/>
    </location>
</feature>
<organism evidence="3 4">
    <name type="scientific">Aureobasidium pullulans</name>
    <name type="common">Black yeast</name>
    <name type="synonym">Pullularia pullulans</name>
    <dbReference type="NCBI Taxonomy" id="5580"/>
    <lineage>
        <taxon>Eukaryota</taxon>
        <taxon>Fungi</taxon>
        <taxon>Dikarya</taxon>
        <taxon>Ascomycota</taxon>
        <taxon>Pezizomycotina</taxon>
        <taxon>Dothideomycetes</taxon>
        <taxon>Dothideomycetidae</taxon>
        <taxon>Dothideales</taxon>
        <taxon>Saccotheciaceae</taxon>
        <taxon>Aureobasidium</taxon>
    </lineage>
</organism>
<feature type="compositionally biased region" description="Polar residues" evidence="1">
    <location>
        <begin position="1529"/>
        <end position="1546"/>
    </location>
</feature>
<evidence type="ECO:0000313" key="3">
    <source>
        <dbReference type="EMBL" id="TIA66705.1"/>
    </source>
</evidence>
<dbReference type="EMBL" id="QZBU01000475">
    <property type="protein sequence ID" value="TIA66705.1"/>
    <property type="molecule type" value="Genomic_DNA"/>
</dbReference>
<feature type="non-terminal residue" evidence="3">
    <location>
        <position position="1"/>
    </location>
</feature>
<feature type="region of interest" description="Disordered" evidence="1">
    <location>
        <begin position="1911"/>
        <end position="2020"/>
    </location>
</feature>
<evidence type="ECO:0000256" key="1">
    <source>
        <dbReference type="SAM" id="MobiDB-lite"/>
    </source>
</evidence>
<sequence>TVYRGTHYVFRSYENFQKLVKNGDAAWEAIEIKPGEIERKPDLDAWGFPKVKASTIVGHDGTHNVAACKNILVRSKAKPSKRPLWEKKAMATMSPLASMSALKTPRVQATTFDLPSSAVQPVASVEEEEESIIATAYPPKKKKVYKVMFKMNPKRVEAELSEWKVRSHKLAVSRAREELGLNVKKDPPKPKKRRKSTKAEENTAGPVSQAVVPATETVQQDATAPMAPEKPSPTNPPANQPDQQVNQEGTETSDQTIEKTPANPELKKRVAEIEREILSKAKPGAYINPPGSGQMKNDVVQPKGRPSRYLIAVFKSEKLKALPWFTEEEIFHEASATPEPSFAISQPTTPATTSATPASVPAIMQNQIQPDVTPRWTTMNSATPVPSEPPALAEPEESREEIVIKRGRRIQIQKQGKRKAYEPLRQKVVKKLAVEQSVDEGKWRPLNELEVAFDASSAQSPPSTPSSRRAVPVPHTPSSTVSKLSFGTPASVAGSSDISMEDSSAVDLLLQRADSEAYEPEGSEAATEERQASVGAPDTDVQMDDAASVDNAEQPAVPEEAIVEEVEEPTEPVPQEPQSNHVTTAQRILEPFFKRAAKRPDAPIFVEEGVEHTGSPSTPAPFSIKNPPPSAATLARAINRAKAPTKVGVGRSGGIVSYNRNRVILEIVHQNGGIFGGDRELFYPFVTIWDREFHRRPDRHTLDRVLAGLIEEGRLKKEHFTFSSSEGKIVTKAVVMEPEIDPNSSEVQELKQQIIKSYPMTYIPESIEILPELRLRIEHDLRGGKGIPDVHNPNSSFIYDPTATVTRIQGPQKVQLGMTEARMKKGVSARRHRREEEERRQQRYMQAQMEEDIDNAVAALTTEIQLDSYQHDPTRAVVDRGPRGRGRLAKLQRWGAEDQHIPRRALGLLTTTGRDDQLEAEQNSRDAVAASDFGLLRPERIPTVPSRDVPNAPQVRFDLPNEPSLVQLLQQRQAGTFSVIDTLSLTSPYQRFHRQSGTFSTDPVVITTSSERSQYGFIGQQMQIPKSLADIFKQAGEEATMLELPNQSPHVGYELPRFAAVGVTRLPRLHTARPRPPPRPQPEYKSYGAKAVLPRSSRTGIFSMSEKEEQRLIYAVVVVKTLTGGLEQIVNWGLVHQVFHYKFDPNYCRHRWVFLRPKLGGTADKLQVEFQKLFLEAYESGEVPGIDFVEPEKYDWLGIVEWAERRLSRSNPLNGMPDLPKSREVLDKRFEVRNATEVYNVPREDYWVANVTHLRREELANSWTFSRPLAAAPKPVVEDGELMLALSWVRANVVTPDAVYDSNRAHEKLIQIELDLPRALDHLLGAKIIRMENKGRQIPGRNYDISDQVLTMFKRQWDVRYLKRTAAYKKIIDEAFANDGKLAISYQASDAEMTAMTNLVAAGRAKVVPILPEVNHTMGAAYPRLTKWGFTEGNYKTVHMDKSRLHFLLELYPTDLYVQGIPIAPLPAPPLSKQFPGELDPRLPLWTDIHGNLIKVYWEMTVMATLWLLAFRPGLKIQDMRSSKKKSSRASIEPNQKISSTIQSMRPPTTLPSNTPPTPLSPNFDIGYRADCHEFLNRNRKGPRLVDDSDAAQPTLLTFENSGVIHETSDPDVDNDIQEKLAPDTPREEKFQKPLSLENLSDRYKNNEPTIDGINASKWAKAEAEKRARVQEVPGDLMSFPEVDDHDVPIDERDFTAAELEEPEDTRTDEEIEAAKQKHAAELRRNQALVMYNPAPSEDTLRTVLVSDIPAKMTTADVTSIVCGGIIVKIQDMHTTPITGSESMLITFLRAKDARNFLSYVKESSRPKFRLLETPTYPINEILADDIMYNGVSRCLAIFDLHRDITLANLCNALRQWPSRDDRIVSVCRDRHGVCHVEFRSVLAALDGYSELRYKLSRRFSRVEYGRDPCDRPIPGMVEEAEPERADSEETSEDGEVKELKDQDEKDIEVKEVIEDVSKHEQKREDQIEVKDVVEHEHERQYQCENKIEPESDTIAGAEVSSDSGVERDANGWPVRELDY</sequence>
<feature type="region of interest" description="Disordered" evidence="1">
    <location>
        <begin position="178"/>
        <end position="266"/>
    </location>
</feature>
<accession>A0A4T0DZI1</accession>
<dbReference type="Pfam" id="PF20222">
    <property type="entry name" value="DUF6581"/>
    <property type="match status" value="1"/>
</dbReference>
<feature type="compositionally biased region" description="Polar residues" evidence="1">
    <location>
        <begin position="476"/>
        <end position="485"/>
    </location>
</feature>
<feature type="compositionally biased region" description="Basic and acidic residues" evidence="1">
    <location>
        <begin position="178"/>
        <end position="189"/>
    </location>
</feature>
<feature type="compositionally biased region" description="Pro residues" evidence="1">
    <location>
        <begin position="228"/>
        <end position="239"/>
    </location>
</feature>
<evidence type="ECO:0000259" key="2">
    <source>
        <dbReference type="Pfam" id="PF20222"/>
    </source>
</evidence>
<dbReference type="CDD" id="cd16169">
    <property type="entry name" value="Tau138_eWH"/>
    <property type="match status" value="1"/>
</dbReference>
<reference evidence="3 4" key="1">
    <citation type="submission" date="2018-10" db="EMBL/GenBank/DDBJ databases">
        <title>Fifty Aureobasidium pullulans genomes reveal a recombining polyextremotolerant generalist.</title>
        <authorList>
            <person name="Gostincar C."/>
            <person name="Turk M."/>
            <person name="Zajc J."/>
            <person name="Gunde-Cimerman N."/>
        </authorList>
    </citation>
    <scope>NUCLEOTIDE SEQUENCE [LARGE SCALE GENOMIC DNA]</scope>
    <source>
        <strain evidence="3 4">EXF-3380</strain>
    </source>
</reference>
<feature type="compositionally biased region" description="Polar residues" evidence="1">
    <location>
        <begin position="240"/>
        <end position="255"/>
    </location>
</feature>
<dbReference type="InterPro" id="IPR046488">
    <property type="entry name" value="Sfc3/Tfc3_C"/>
</dbReference>
<dbReference type="Proteomes" id="UP000304947">
    <property type="component" value="Unassembled WGS sequence"/>
</dbReference>
<proteinExistence type="predicted"/>
<feature type="compositionally biased region" description="Basic and acidic residues" evidence="1">
    <location>
        <begin position="2005"/>
        <end position="2020"/>
    </location>
</feature>
<feature type="region of interest" description="Disordered" evidence="1">
    <location>
        <begin position="336"/>
        <end position="356"/>
    </location>
</feature>
<dbReference type="InterPro" id="IPR035625">
    <property type="entry name" value="Tfc3-like_eWH"/>
</dbReference>
<comment type="caution">
    <text evidence="3">The sequence shown here is derived from an EMBL/GenBank/DDBJ whole genome shotgun (WGS) entry which is preliminary data.</text>
</comment>
<feature type="compositionally biased region" description="Basic and acidic residues" evidence="1">
    <location>
        <begin position="1935"/>
        <end position="1990"/>
    </location>
</feature>
<feature type="region of interest" description="Disordered" evidence="1">
    <location>
        <begin position="516"/>
        <end position="537"/>
    </location>
</feature>
<feature type="region of interest" description="Disordered" evidence="1">
    <location>
        <begin position="1522"/>
        <end position="1559"/>
    </location>
</feature>
<feature type="region of interest" description="Disordered" evidence="1">
    <location>
        <begin position="454"/>
        <end position="499"/>
    </location>
</feature>
<feature type="compositionally biased region" description="Low complexity" evidence="1">
    <location>
        <begin position="347"/>
        <end position="356"/>
    </location>
</feature>
<name>A0A4T0DZI1_AURPU</name>
<gene>
    <name evidence="3" type="ORF">D6C83_02272</name>
</gene>
<feature type="compositionally biased region" description="Low complexity" evidence="1">
    <location>
        <begin position="455"/>
        <end position="473"/>
    </location>
</feature>
<protein>
    <recommendedName>
        <fullName evidence="2">Transcription factor tau subunit sfc3/Tfc3 C-terminal domain-containing protein</fullName>
    </recommendedName>
</protein>
<evidence type="ECO:0000313" key="4">
    <source>
        <dbReference type="Proteomes" id="UP000304947"/>
    </source>
</evidence>